<sequence length="435" mass="46748">MWADQSMLGDRTQTGLDLTEVLDLSVMSVVSATPPNSNAATTSCTPKGTITTPSPLRVVATPLRVPVSDKKTVQQPPTPQRVAVPSPSVSTPQRVLVQSTPTVPMPMRVPVVLSTTTQTTPAVSNGTVTKALPGRVAASTVTKSTVTKTTTGPVRVHGKPDRKPQSSRALFTEQTQPNRTDECTVLQLQLGPGPLATSSMMSEDSLNLPYDKTMVLSSSQTVSRPEDLPVVKQEASSEGSASETMEKMQEGQDVTYVQAVSTHTPNNQSAAKKAKLDQSYVIMGDPLTPAVETEETNAGGDERRMTFTKDDLRPEGQENTASCSTFPTPGHTTAGKRRSLGDVNPPAVAGQHVEQLRKVGLPSMMDKGTFPPPKKPSYMSLTASAAFKRKKHRRSVSSRENFTSKERQSPVAKETTKPAGTRRKFGFRRSLSCSF</sequence>
<protein>
    <submittedName>
        <fullName evidence="2">Uncharacterized protein</fullName>
    </submittedName>
</protein>
<feature type="region of interest" description="Disordered" evidence="1">
    <location>
        <begin position="150"/>
        <end position="177"/>
    </location>
</feature>
<feature type="compositionally biased region" description="Polar residues" evidence="1">
    <location>
        <begin position="234"/>
        <end position="243"/>
    </location>
</feature>
<reference evidence="2" key="1">
    <citation type="journal article" date="2008" name="Nature">
        <title>The amphioxus genome and the evolution of the chordate karyotype.</title>
        <authorList>
            <consortium name="US DOE Joint Genome Institute (JGI-PGF)"/>
            <person name="Putnam N.H."/>
            <person name="Butts T."/>
            <person name="Ferrier D.E.K."/>
            <person name="Furlong R.F."/>
            <person name="Hellsten U."/>
            <person name="Kawashima T."/>
            <person name="Robinson-Rechavi M."/>
            <person name="Shoguchi E."/>
            <person name="Terry A."/>
            <person name="Yu J.-K."/>
            <person name="Benito-Gutierrez E.L."/>
            <person name="Dubchak I."/>
            <person name="Garcia-Fernandez J."/>
            <person name="Gibson-Brown J.J."/>
            <person name="Grigoriev I.V."/>
            <person name="Horton A.C."/>
            <person name="de Jong P.J."/>
            <person name="Jurka J."/>
            <person name="Kapitonov V.V."/>
            <person name="Kohara Y."/>
            <person name="Kuroki Y."/>
            <person name="Lindquist E."/>
            <person name="Lucas S."/>
            <person name="Osoegawa K."/>
            <person name="Pennacchio L.A."/>
            <person name="Salamov A.A."/>
            <person name="Satou Y."/>
            <person name="Sauka-Spengler T."/>
            <person name="Schmutz J."/>
            <person name="Shin-I T."/>
            <person name="Toyoda A."/>
            <person name="Bronner-Fraser M."/>
            <person name="Fujiyama A."/>
            <person name="Holland L.Z."/>
            <person name="Holland P.W.H."/>
            <person name="Satoh N."/>
            <person name="Rokhsar D.S."/>
        </authorList>
    </citation>
    <scope>NUCLEOTIDE SEQUENCE [LARGE SCALE GENOMIC DNA]</scope>
    <source>
        <strain evidence="2">S238N-H82</strain>
        <tissue evidence="2">Testes</tissue>
    </source>
</reference>
<feature type="region of interest" description="Disordered" evidence="1">
    <location>
        <begin position="220"/>
        <end position="251"/>
    </location>
</feature>
<feature type="region of interest" description="Disordered" evidence="1">
    <location>
        <begin position="313"/>
        <end position="339"/>
    </location>
</feature>
<accession>C3Y5L5</accession>
<feature type="compositionally biased region" description="Polar residues" evidence="1">
    <location>
        <begin position="166"/>
        <end position="177"/>
    </location>
</feature>
<feature type="compositionally biased region" description="Polar residues" evidence="1">
    <location>
        <begin position="317"/>
        <end position="331"/>
    </location>
</feature>
<feature type="region of interest" description="Disordered" evidence="1">
    <location>
        <begin position="32"/>
        <end position="52"/>
    </location>
</feature>
<gene>
    <name evidence="2" type="ORF">BRAFLDRAFT_87930</name>
</gene>
<dbReference type="InParanoid" id="C3Y5L5"/>
<feature type="region of interest" description="Disordered" evidence="1">
    <location>
        <begin position="69"/>
        <end position="92"/>
    </location>
</feature>
<feature type="region of interest" description="Disordered" evidence="1">
    <location>
        <begin position="385"/>
        <end position="435"/>
    </location>
</feature>
<proteinExistence type="predicted"/>
<feature type="compositionally biased region" description="Basic residues" evidence="1">
    <location>
        <begin position="387"/>
        <end position="396"/>
    </location>
</feature>
<evidence type="ECO:0000256" key="1">
    <source>
        <dbReference type="SAM" id="MobiDB-lite"/>
    </source>
</evidence>
<dbReference type="AlphaFoldDB" id="C3Y5L5"/>
<evidence type="ECO:0000313" key="2">
    <source>
        <dbReference type="EMBL" id="EEN64262.1"/>
    </source>
</evidence>
<name>C3Y5L5_BRAFL</name>
<dbReference type="EMBL" id="GG666487">
    <property type="protein sequence ID" value="EEN64262.1"/>
    <property type="molecule type" value="Genomic_DNA"/>
</dbReference>
<organism>
    <name type="scientific">Branchiostoma floridae</name>
    <name type="common">Florida lancelet</name>
    <name type="synonym">Amphioxus</name>
    <dbReference type="NCBI Taxonomy" id="7739"/>
    <lineage>
        <taxon>Eukaryota</taxon>
        <taxon>Metazoa</taxon>
        <taxon>Chordata</taxon>
        <taxon>Cephalochordata</taxon>
        <taxon>Leptocardii</taxon>
        <taxon>Amphioxiformes</taxon>
        <taxon>Branchiostomatidae</taxon>
        <taxon>Branchiostoma</taxon>
    </lineage>
</organism>